<gene>
    <name evidence="2" type="ORF">GA0061099_1008355</name>
</gene>
<dbReference type="Proteomes" id="UP000183174">
    <property type="component" value="Unassembled WGS sequence"/>
</dbReference>
<dbReference type="GO" id="GO:0008168">
    <property type="term" value="F:methyltransferase activity"/>
    <property type="evidence" value="ECO:0007669"/>
    <property type="project" value="UniProtKB-KW"/>
</dbReference>
<dbReference type="AlphaFoldDB" id="A0A1C3X263"/>
<dbReference type="Pfam" id="PF13489">
    <property type="entry name" value="Methyltransf_23"/>
    <property type="match status" value="1"/>
</dbReference>
<keyword evidence="1 2" id="KW-0808">Transferase</keyword>
<dbReference type="RefSeq" id="WP_081493009.1">
    <property type="nucleotide sequence ID" value="NZ_FMAE01000008.1"/>
</dbReference>
<dbReference type="GO" id="GO:0032259">
    <property type="term" value="P:methylation"/>
    <property type="evidence" value="ECO:0007669"/>
    <property type="project" value="UniProtKB-KW"/>
</dbReference>
<evidence type="ECO:0000256" key="1">
    <source>
        <dbReference type="ARBA" id="ARBA00022679"/>
    </source>
</evidence>
<name>A0A1C3X263_9BRAD</name>
<accession>A0A1C3X263</accession>
<dbReference type="Gene3D" id="3.40.50.150">
    <property type="entry name" value="Vaccinia Virus protein VP39"/>
    <property type="match status" value="1"/>
</dbReference>
<reference evidence="2 3" key="1">
    <citation type="submission" date="2016-08" db="EMBL/GenBank/DDBJ databases">
        <authorList>
            <person name="Seilhamer J.J."/>
        </authorList>
    </citation>
    <scope>NUCLEOTIDE SEQUENCE [LARGE SCALE GENOMIC DNA]</scope>
    <source>
        <strain evidence="2 3">CCBAU 10071</strain>
    </source>
</reference>
<evidence type="ECO:0000313" key="2">
    <source>
        <dbReference type="EMBL" id="SCB46348.1"/>
    </source>
</evidence>
<organism evidence="2 3">
    <name type="scientific">Bradyrhizobium yuanmingense</name>
    <dbReference type="NCBI Taxonomy" id="108015"/>
    <lineage>
        <taxon>Bacteria</taxon>
        <taxon>Pseudomonadati</taxon>
        <taxon>Pseudomonadota</taxon>
        <taxon>Alphaproteobacteria</taxon>
        <taxon>Hyphomicrobiales</taxon>
        <taxon>Nitrobacteraceae</taxon>
        <taxon>Bradyrhizobium</taxon>
    </lineage>
</organism>
<dbReference type="PANTHER" id="PTHR43861">
    <property type="entry name" value="TRANS-ACONITATE 2-METHYLTRANSFERASE-RELATED"/>
    <property type="match status" value="1"/>
</dbReference>
<dbReference type="CDD" id="cd02440">
    <property type="entry name" value="AdoMet_MTases"/>
    <property type="match status" value="1"/>
</dbReference>
<dbReference type="PANTHER" id="PTHR43861:SF3">
    <property type="entry name" value="PUTATIVE (AFU_ORTHOLOGUE AFUA_2G14390)-RELATED"/>
    <property type="match status" value="1"/>
</dbReference>
<dbReference type="EMBL" id="FMAE01000008">
    <property type="protein sequence ID" value="SCB46348.1"/>
    <property type="molecule type" value="Genomic_DNA"/>
</dbReference>
<evidence type="ECO:0000313" key="3">
    <source>
        <dbReference type="Proteomes" id="UP000183174"/>
    </source>
</evidence>
<proteinExistence type="predicted"/>
<sequence length="304" mass="33933">MICKTCLSDSEHRHHVFIEMMFGTKERFEYQECSDCGTIQRLSDVADESRLYPDGYYSFSRPSRNSRVTAVRDAHALGTKSILGAVASFVRYDPIVAVIGCFGINPCSRVLDVGCGSGKLLYRMSAAGFKNLTGVDPYIVEPTAGAVTIRKSDLQSMSGEFDFIMFNHSLEHMPEPDQSLSNARRLLAPGGRILVRIPTSSSHAWREYGPNWVQLDAPRHVVIPSRKGMSALAERCGLRVRQSIDDSTAFQFWGSEMYRSSKPLASSRPDDVFSRREMREFAKRAATLNIEQQGDQVAFLLNAA</sequence>
<keyword evidence="2" id="KW-0489">Methyltransferase</keyword>
<dbReference type="SUPFAM" id="SSF53335">
    <property type="entry name" value="S-adenosyl-L-methionine-dependent methyltransferases"/>
    <property type="match status" value="1"/>
</dbReference>
<protein>
    <submittedName>
        <fullName evidence="2">Methyltransferase domain-containing protein</fullName>
    </submittedName>
</protein>
<dbReference type="InterPro" id="IPR029063">
    <property type="entry name" value="SAM-dependent_MTases_sf"/>
</dbReference>